<dbReference type="Proteomes" id="UP000319732">
    <property type="component" value="Unassembled WGS sequence"/>
</dbReference>
<reference evidence="3 4" key="1">
    <citation type="submission" date="2019-06" db="EMBL/GenBank/DDBJ databases">
        <title>Whole genome sequence for Cellvibrionaceae sp. R142.</title>
        <authorList>
            <person name="Wang G."/>
        </authorList>
    </citation>
    <scope>NUCLEOTIDE SEQUENCE [LARGE SCALE GENOMIC DNA]</scope>
    <source>
        <strain evidence="3 4">R142</strain>
    </source>
</reference>
<protein>
    <submittedName>
        <fullName evidence="3">Tryptophan 7-halogenase</fullName>
    </submittedName>
</protein>
<dbReference type="Gene3D" id="3.50.50.60">
    <property type="entry name" value="FAD/NAD(P)-binding domain"/>
    <property type="match status" value="1"/>
</dbReference>
<dbReference type="GO" id="GO:0004497">
    <property type="term" value="F:monooxygenase activity"/>
    <property type="evidence" value="ECO:0007669"/>
    <property type="project" value="InterPro"/>
</dbReference>
<dbReference type="Pfam" id="PF04820">
    <property type="entry name" value="Trp_halogenase"/>
    <property type="match status" value="1"/>
</dbReference>
<accession>A0A545TP22</accession>
<dbReference type="PANTHER" id="PTHR43747:SF4">
    <property type="entry name" value="FLAVIN-DEPENDENT TRYPTOPHAN HALOGENASE"/>
    <property type="match status" value="1"/>
</dbReference>
<keyword evidence="2" id="KW-0547">Nucleotide-binding</keyword>
<feature type="binding site" evidence="2">
    <location>
        <position position="192"/>
    </location>
    <ligand>
        <name>FAD</name>
        <dbReference type="ChEBI" id="CHEBI:57692"/>
    </ligand>
</feature>
<comment type="caution">
    <text evidence="3">The sequence shown here is derived from an EMBL/GenBank/DDBJ whole genome shotgun (WGS) entry which is preliminary data.</text>
</comment>
<dbReference type="PANTHER" id="PTHR43747">
    <property type="entry name" value="FAD-BINDING PROTEIN"/>
    <property type="match status" value="1"/>
</dbReference>
<dbReference type="SUPFAM" id="SSF51905">
    <property type="entry name" value="FAD/NAD(P)-binding domain"/>
    <property type="match status" value="1"/>
</dbReference>
<gene>
    <name evidence="3" type="ORF">FKG94_12970</name>
</gene>
<dbReference type="OrthoDB" id="6278312at2"/>
<feature type="binding site" evidence="2">
    <location>
        <begin position="15"/>
        <end position="18"/>
    </location>
    <ligand>
        <name>FAD</name>
        <dbReference type="ChEBI" id="CHEBI:57692"/>
    </ligand>
</feature>
<feature type="binding site" evidence="2">
    <location>
        <position position="343"/>
    </location>
    <ligand>
        <name>FAD</name>
        <dbReference type="ChEBI" id="CHEBI:57692"/>
    </ligand>
</feature>
<dbReference type="PROSITE" id="PS51257">
    <property type="entry name" value="PROKAR_LIPOPROTEIN"/>
    <property type="match status" value="1"/>
</dbReference>
<proteinExistence type="predicted"/>
<feature type="binding site" evidence="2">
    <location>
        <position position="84"/>
    </location>
    <ligand>
        <name>7-chloro-L-tryptophan</name>
        <dbReference type="ChEBI" id="CHEBI:58713"/>
    </ligand>
</feature>
<sequence>MDSRDAIKHIIIVGGGAAGWLSACHLAKRLHADRSGAVKVTLVESSEIPTIGVGEGTVPAIRQSLRSLGISESEFVRECDATFKQSIKFVNWLRPEAEGGDCYHHVFDYPNITDIDLTPYWLLGAAEQTSYVDAVSVQGRICDRGLAPKNITQAEYEGITNYAYHLDAAKFSRFLTRHATERLGVRHVLASVQDVELNDSGEISAIVTDSAGTLSADFFVDCTGFASLLLGRKMAVGFTDKSDVLFVDHAVAMQVPYAAADTPIPSHTIATAQEAGWIWDIGLSARRGTGYVYSTRYTDHERAERVLRAYIGSAADKLDSRRIPMRVGYREKFWHKNCVAIGLSQGFVEPLEATGLLVYDATARMLAEQFPACKAAMPEIARRFNRHVQYGWDRVIDFIKLHYYLSKRDDSDFWRDNRRPDSAPASLLDNLALWRYQPPSDYDFPSRLDIFNLSNYLYVLYGMEFFTDMETLAHRFPETARARQAFAYTERVFQQVAGGLPGHRELIERVRQFGFQKV</sequence>
<evidence type="ECO:0000313" key="3">
    <source>
        <dbReference type="EMBL" id="TQV78921.1"/>
    </source>
</evidence>
<keyword evidence="2" id="KW-0274">FAD</keyword>
<feature type="active site" evidence="1">
    <location>
        <position position="84"/>
    </location>
</feature>
<dbReference type="InterPro" id="IPR036188">
    <property type="entry name" value="FAD/NAD-bd_sf"/>
</dbReference>
<keyword evidence="4" id="KW-1185">Reference proteome</keyword>
<dbReference type="PIRSF" id="PIRSF011396">
    <property type="entry name" value="Trp_halogenase"/>
    <property type="match status" value="1"/>
</dbReference>
<dbReference type="EMBL" id="VHSG01000012">
    <property type="protein sequence ID" value="TQV78921.1"/>
    <property type="molecule type" value="Genomic_DNA"/>
</dbReference>
<evidence type="ECO:0000313" key="4">
    <source>
        <dbReference type="Proteomes" id="UP000319732"/>
    </source>
</evidence>
<keyword evidence="2" id="KW-0285">Flavoprotein</keyword>
<name>A0A545TP22_9GAMM</name>
<evidence type="ECO:0000256" key="2">
    <source>
        <dbReference type="PIRSR" id="PIRSR011396-2"/>
    </source>
</evidence>
<dbReference type="GO" id="GO:0000166">
    <property type="term" value="F:nucleotide binding"/>
    <property type="evidence" value="ECO:0007669"/>
    <property type="project" value="UniProtKB-KW"/>
</dbReference>
<dbReference type="InterPro" id="IPR033856">
    <property type="entry name" value="Trp_halogen"/>
</dbReference>
<feature type="binding site" evidence="2">
    <location>
        <position position="352"/>
    </location>
    <ligand>
        <name>L-tryptophan</name>
        <dbReference type="ChEBI" id="CHEBI:57912"/>
    </ligand>
</feature>
<organism evidence="3 4">
    <name type="scientific">Exilibacterium tricleocarpae</name>
    <dbReference type="NCBI Taxonomy" id="2591008"/>
    <lineage>
        <taxon>Bacteria</taxon>
        <taxon>Pseudomonadati</taxon>
        <taxon>Pseudomonadota</taxon>
        <taxon>Gammaproteobacteria</taxon>
        <taxon>Cellvibrionales</taxon>
        <taxon>Cellvibrionaceae</taxon>
        <taxon>Exilibacterium</taxon>
    </lineage>
</organism>
<evidence type="ECO:0000256" key="1">
    <source>
        <dbReference type="PIRSR" id="PIRSR011396-1"/>
    </source>
</evidence>
<dbReference type="AlphaFoldDB" id="A0A545TP22"/>
<dbReference type="InterPro" id="IPR050816">
    <property type="entry name" value="Flavin-dep_Halogenase_NPB"/>
</dbReference>
<dbReference type="RefSeq" id="WP_142904756.1">
    <property type="nucleotide sequence ID" value="NZ_ML660093.1"/>
</dbReference>
<dbReference type="InterPro" id="IPR006905">
    <property type="entry name" value="Flavin_halogenase"/>
</dbReference>